<comment type="cofactor">
    <cofactor evidence="1">
        <name>Zn(2+)</name>
        <dbReference type="ChEBI" id="CHEBI:29105"/>
    </cofactor>
</comment>
<dbReference type="PROSITE" id="PS00731">
    <property type="entry name" value="AP_NUCLEASE_F2_3"/>
    <property type="match status" value="1"/>
</dbReference>
<dbReference type="FunFam" id="3.20.20.150:FF:000001">
    <property type="entry name" value="Probable endonuclease 4"/>
    <property type="match status" value="1"/>
</dbReference>
<keyword evidence="5" id="KW-0378">Hydrolase</keyword>
<dbReference type="InterPro" id="IPR013022">
    <property type="entry name" value="Xyl_isomerase-like_TIM-brl"/>
</dbReference>
<dbReference type="Pfam" id="PF01261">
    <property type="entry name" value="AP_endonuc_2"/>
    <property type="match status" value="1"/>
</dbReference>
<proteinExistence type="inferred from homology"/>
<dbReference type="GO" id="GO:0003677">
    <property type="term" value="F:DNA binding"/>
    <property type="evidence" value="ECO:0007669"/>
    <property type="project" value="InterPro"/>
</dbReference>
<dbReference type="InterPro" id="IPR036237">
    <property type="entry name" value="Xyl_isomerase-like_sf"/>
</dbReference>
<dbReference type="InterPro" id="IPR001719">
    <property type="entry name" value="AP_endonuc_2"/>
</dbReference>
<gene>
    <name evidence="9" type="ORF">UFOPK3522_01808</name>
</gene>
<dbReference type="PROSITE" id="PS00729">
    <property type="entry name" value="AP_NUCLEASE_F2_1"/>
    <property type="match status" value="1"/>
</dbReference>
<dbReference type="EMBL" id="CAESAO010000256">
    <property type="protein sequence ID" value="CAB4347676.1"/>
    <property type="molecule type" value="Genomic_DNA"/>
</dbReference>
<evidence type="ECO:0000256" key="5">
    <source>
        <dbReference type="ARBA" id="ARBA00022801"/>
    </source>
</evidence>
<dbReference type="PANTHER" id="PTHR21445">
    <property type="entry name" value="ENDONUCLEASE IV ENDODEOXYRIBONUCLEASE IV"/>
    <property type="match status" value="1"/>
</dbReference>
<dbReference type="Gene3D" id="3.20.20.150">
    <property type="entry name" value="Divalent-metal-dependent TIM barrel enzymes"/>
    <property type="match status" value="1"/>
</dbReference>
<dbReference type="PANTHER" id="PTHR21445:SF0">
    <property type="entry name" value="APURINIC-APYRIMIDINIC ENDONUCLEASE"/>
    <property type="match status" value="1"/>
</dbReference>
<keyword evidence="7" id="KW-0234">DNA repair</keyword>
<sequence>MLIGAHVSPAGGPAKAIERGEALDARSIQIFNQNPRAWKPTIYSDEQVEEFREAMAASEVDALLIHAVYLLNAASEDPDIREKTLTSLTASLNAGEALGATAVVLHPGSAKGGDVGQAIERAGATIAEALAESEGCALHLENTAGAGGTLGRSFDELGALIEAAGGDERLGICLDSCHMLASGIEIRTPDALTTAIDECVSATGKGRIGSLHCNDSMMEFGSNRDRHANLGEGELGADGCAVFLSEPRFADLPCVLETPGPEKKGPTKEQIKEACALRKRGLKARG</sequence>
<evidence type="ECO:0000256" key="1">
    <source>
        <dbReference type="ARBA" id="ARBA00001947"/>
    </source>
</evidence>
<evidence type="ECO:0000259" key="8">
    <source>
        <dbReference type="Pfam" id="PF01261"/>
    </source>
</evidence>
<feature type="domain" description="Xylose isomerase-like TIM barrel" evidence="8">
    <location>
        <begin position="21"/>
        <end position="276"/>
    </location>
</feature>
<comment type="similarity">
    <text evidence="2">Belongs to the AP endonuclease 2 family.</text>
</comment>
<dbReference type="PROSITE" id="PS51432">
    <property type="entry name" value="AP_NUCLEASE_F2_4"/>
    <property type="match status" value="1"/>
</dbReference>
<keyword evidence="6" id="KW-0862">Zinc</keyword>
<organism evidence="9">
    <name type="scientific">freshwater metagenome</name>
    <dbReference type="NCBI Taxonomy" id="449393"/>
    <lineage>
        <taxon>unclassified sequences</taxon>
        <taxon>metagenomes</taxon>
        <taxon>ecological metagenomes</taxon>
    </lineage>
</organism>
<evidence type="ECO:0000256" key="6">
    <source>
        <dbReference type="ARBA" id="ARBA00022833"/>
    </source>
</evidence>
<dbReference type="GO" id="GO:0003906">
    <property type="term" value="F:DNA-(apurinic or apyrimidinic site) endonuclease activity"/>
    <property type="evidence" value="ECO:0007669"/>
    <property type="project" value="TreeGrafter"/>
</dbReference>
<dbReference type="GO" id="GO:0006284">
    <property type="term" value="P:base-excision repair"/>
    <property type="evidence" value="ECO:0007669"/>
    <property type="project" value="TreeGrafter"/>
</dbReference>
<reference evidence="9" key="1">
    <citation type="submission" date="2020-05" db="EMBL/GenBank/DDBJ databases">
        <authorList>
            <person name="Chiriac C."/>
            <person name="Salcher M."/>
            <person name="Ghai R."/>
            <person name="Kavagutti S V."/>
        </authorList>
    </citation>
    <scope>NUCLEOTIDE SEQUENCE</scope>
</reference>
<dbReference type="CDD" id="cd00019">
    <property type="entry name" value="AP2Ec"/>
    <property type="match status" value="1"/>
</dbReference>
<evidence type="ECO:0000256" key="3">
    <source>
        <dbReference type="ARBA" id="ARBA00022723"/>
    </source>
</evidence>
<dbReference type="NCBIfam" id="TIGR00587">
    <property type="entry name" value="nfo"/>
    <property type="match status" value="1"/>
</dbReference>
<dbReference type="SMART" id="SM00518">
    <property type="entry name" value="AP2Ec"/>
    <property type="match status" value="1"/>
</dbReference>
<dbReference type="AlphaFoldDB" id="A0A6J6A2F8"/>
<keyword evidence="4" id="KW-0227">DNA damage</keyword>
<evidence type="ECO:0000256" key="7">
    <source>
        <dbReference type="ARBA" id="ARBA00023204"/>
    </source>
</evidence>
<dbReference type="GO" id="GO:0008270">
    <property type="term" value="F:zinc ion binding"/>
    <property type="evidence" value="ECO:0007669"/>
    <property type="project" value="InterPro"/>
</dbReference>
<dbReference type="InterPro" id="IPR018246">
    <property type="entry name" value="AP_endonuc_F2_Zn_BS"/>
</dbReference>
<name>A0A6J6A2F8_9ZZZZ</name>
<protein>
    <submittedName>
        <fullName evidence="9">Unannotated protein</fullName>
    </submittedName>
</protein>
<dbReference type="HAMAP" id="MF_00152">
    <property type="entry name" value="Nfo"/>
    <property type="match status" value="1"/>
</dbReference>
<evidence type="ECO:0000256" key="2">
    <source>
        <dbReference type="ARBA" id="ARBA00005340"/>
    </source>
</evidence>
<accession>A0A6J6A2F8</accession>
<evidence type="ECO:0000313" key="9">
    <source>
        <dbReference type="EMBL" id="CAB4347676.1"/>
    </source>
</evidence>
<keyword evidence="3" id="KW-0479">Metal-binding</keyword>
<dbReference type="GO" id="GO:0008081">
    <property type="term" value="F:phosphoric diester hydrolase activity"/>
    <property type="evidence" value="ECO:0007669"/>
    <property type="project" value="TreeGrafter"/>
</dbReference>
<evidence type="ECO:0000256" key="4">
    <source>
        <dbReference type="ARBA" id="ARBA00022763"/>
    </source>
</evidence>
<dbReference type="SUPFAM" id="SSF51658">
    <property type="entry name" value="Xylose isomerase-like"/>
    <property type="match status" value="1"/>
</dbReference>